<reference evidence="8 9" key="1">
    <citation type="submission" date="2017-11" db="EMBL/GenBank/DDBJ databases">
        <title>Genome sequence of Entomoplasma ellychniae ELCN-1 (ATCC 43707).</title>
        <authorList>
            <person name="Lo W.-S."/>
            <person name="Gasparich G.E."/>
            <person name="Kuo C.-H."/>
        </authorList>
    </citation>
    <scope>NUCLEOTIDE SEQUENCE [LARGE SCALE GENOMIC DNA]</scope>
    <source>
        <strain evidence="8 9">ELCN-1</strain>
    </source>
</reference>
<comment type="function">
    <text evidence="7">This protein is part of the stalk that links CF(0) to CF(1). It either transmits conformational changes from CF(0) to CF(1) or is implicated in proton conduction.</text>
</comment>
<dbReference type="AlphaFoldDB" id="A0A8E2QXW9"/>
<evidence type="ECO:0000256" key="7">
    <source>
        <dbReference type="HAMAP-Rule" id="MF_01416"/>
    </source>
</evidence>
<dbReference type="EMBL" id="PHND01000001">
    <property type="protein sequence ID" value="PPE04888.1"/>
    <property type="molecule type" value="Genomic_DNA"/>
</dbReference>
<keyword evidence="9" id="KW-1185">Reference proteome</keyword>
<accession>A0A8E2QXW9</accession>
<dbReference type="InterPro" id="IPR026015">
    <property type="entry name" value="ATP_synth_OSCP/delta_N_sf"/>
</dbReference>
<keyword evidence="5 7" id="KW-0472">Membrane</keyword>
<proteinExistence type="inferred from homology"/>
<evidence type="ECO:0000256" key="2">
    <source>
        <dbReference type="ARBA" id="ARBA00022448"/>
    </source>
</evidence>
<dbReference type="PANTHER" id="PTHR11910">
    <property type="entry name" value="ATP SYNTHASE DELTA CHAIN"/>
    <property type="match status" value="1"/>
</dbReference>
<dbReference type="NCBIfam" id="TIGR01145">
    <property type="entry name" value="ATP_synt_delta"/>
    <property type="match status" value="1"/>
</dbReference>
<evidence type="ECO:0000256" key="3">
    <source>
        <dbReference type="ARBA" id="ARBA00022781"/>
    </source>
</evidence>
<dbReference type="RefSeq" id="WP_104205970.1">
    <property type="nucleotide sequence ID" value="NZ_PHND01000001.1"/>
</dbReference>
<comment type="function">
    <text evidence="7">F(1)F(0) ATP synthase produces ATP from ADP in the presence of a proton or sodium gradient. F-type ATPases consist of two structural domains, F(1) containing the extramembraneous catalytic core and F(0) containing the membrane proton channel, linked together by a central stalk and a peripheral stalk. During catalysis, ATP synthesis in the catalytic domain of F(1) is coupled via a rotary mechanism of the central stalk subunits to proton translocation.</text>
</comment>
<comment type="caution">
    <text evidence="8">The sequence shown here is derived from an EMBL/GenBank/DDBJ whole genome shotgun (WGS) entry which is preliminary data.</text>
</comment>
<keyword evidence="6 7" id="KW-0066">ATP synthesis</keyword>
<gene>
    <name evidence="7 8" type="primary">atpH</name>
    <name evidence="8" type="ORF">EELLY_v1c05690</name>
</gene>
<dbReference type="InterPro" id="IPR000711">
    <property type="entry name" value="ATPase_OSCP/dsu"/>
</dbReference>
<comment type="subcellular location">
    <subcellularLocation>
        <location evidence="7">Cell membrane</location>
        <topology evidence="7">Peripheral membrane protein</topology>
    </subcellularLocation>
    <subcellularLocation>
        <location evidence="1">Membrane</location>
    </subcellularLocation>
</comment>
<dbReference type="HAMAP" id="MF_01416">
    <property type="entry name" value="ATP_synth_delta_bact"/>
    <property type="match status" value="1"/>
</dbReference>
<name>A0A8E2QXW9_9MOLU</name>
<evidence type="ECO:0000256" key="4">
    <source>
        <dbReference type="ARBA" id="ARBA00023065"/>
    </source>
</evidence>
<evidence type="ECO:0000256" key="6">
    <source>
        <dbReference type="ARBA" id="ARBA00023310"/>
    </source>
</evidence>
<dbReference type="GO" id="GO:0005886">
    <property type="term" value="C:plasma membrane"/>
    <property type="evidence" value="ECO:0007669"/>
    <property type="project" value="UniProtKB-SubCell"/>
</dbReference>
<evidence type="ECO:0000313" key="8">
    <source>
        <dbReference type="EMBL" id="PPE04888.1"/>
    </source>
</evidence>
<evidence type="ECO:0000313" key="9">
    <source>
        <dbReference type="Proteomes" id="UP000239010"/>
    </source>
</evidence>
<dbReference type="GO" id="GO:0045259">
    <property type="term" value="C:proton-transporting ATP synthase complex"/>
    <property type="evidence" value="ECO:0007669"/>
    <property type="project" value="UniProtKB-KW"/>
</dbReference>
<evidence type="ECO:0000256" key="1">
    <source>
        <dbReference type="ARBA" id="ARBA00004370"/>
    </source>
</evidence>
<dbReference type="SUPFAM" id="SSF47928">
    <property type="entry name" value="N-terminal domain of the delta subunit of the F1F0-ATP synthase"/>
    <property type="match status" value="1"/>
</dbReference>
<protein>
    <recommendedName>
        <fullName evidence="7">ATP synthase subunit delta</fullName>
    </recommendedName>
    <alternativeName>
        <fullName evidence="7">ATP synthase F(1) sector subunit delta</fullName>
    </alternativeName>
    <alternativeName>
        <fullName evidence="7">F-type ATPase subunit delta</fullName>
        <shortName evidence="7">F-ATPase subunit delta</shortName>
    </alternativeName>
</protein>
<keyword evidence="2 7" id="KW-0813">Transport</keyword>
<dbReference type="PRINTS" id="PR00125">
    <property type="entry name" value="ATPASEDELTA"/>
</dbReference>
<dbReference type="GO" id="GO:0046933">
    <property type="term" value="F:proton-transporting ATP synthase activity, rotational mechanism"/>
    <property type="evidence" value="ECO:0007669"/>
    <property type="project" value="UniProtKB-UniRule"/>
</dbReference>
<evidence type="ECO:0000256" key="5">
    <source>
        <dbReference type="ARBA" id="ARBA00023136"/>
    </source>
</evidence>
<organism evidence="8 9">
    <name type="scientific">Entomoplasma ellychniae</name>
    <dbReference type="NCBI Taxonomy" id="2114"/>
    <lineage>
        <taxon>Bacteria</taxon>
        <taxon>Bacillati</taxon>
        <taxon>Mycoplasmatota</taxon>
        <taxon>Mollicutes</taxon>
        <taxon>Entomoplasmatales</taxon>
        <taxon>Entomoplasmataceae</taxon>
        <taxon>Entomoplasma</taxon>
    </lineage>
</organism>
<dbReference type="Gene3D" id="1.10.520.20">
    <property type="entry name" value="N-terminal domain of the delta subunit of the F1F0-ATP synthase"/>
    <property type="match status" value="1"/>
</dbReference>
<dbReference type="NCBIfam" id="NF009975">
    <property type="entry name" value="PRK13436.1"/>
    <property type="match status" value="1"/>
</dbReference>
<keyword evidence="7" id="KW-1003">Cell membrane</keyword>
<keyword evidence="4 7" id="KW-0406">Ion transport</keyword>
<keyword evidence="7" id="KW-0139">CF(1)</keyword>
<dbReference type="Pfam" id="PF00213">
    <property type="entry name" value="OSCP"/>
    <property type="match status" value="1"/>
</dbReference>
<keyword evidence="3 7" id="KW-0375">Hydrogen ion transport</keyword>
<sequence length="187" mass="21651">MVLKESVIDNWASALTKIAIKENKVNLFIEQSNVLVEVLKNKDDFFKILTFKTSHDEVKRINIIEETFAQFDIDEDILNSFKILVKLQAFSSVRQILKKLRNNLSSHNNIVFGVIWSTEKVIETQIKIIEEKVSKKLNKKVKLINKIDEKLIGGIQVIVHHKVFDGSVKGKLDEMKYKVLKNEMEVN</sequence>
<comment type="similarity">
    <text evidence="7">Belongs to the ATPase delta chain family.</text>
</comment>
<dbReference type="Proteomes" id="UP000239010">
    <property type="component" value="Unassembled WGS sequence"/>
</dbReference>